<sequence length="278" mass="31043">MNNEIQFLGEKVIEKKAEIAEKVHKHRLAGISEEEEKQLAVIEQDILKMRADFIHLFGEALKQQLDKETTAEMISNWGKETGKAIYDLGIPLDEALKDTKFYRTFIWEAIKEEVKKHHMSVDTVFEAGSIIDPLLDEAIYYFSLTFVHFHQAALTEAKAAFMEVSVPVVPVTKEIAILPLIGNIDTDRAQLLMESALKAANNLKLSHLVLDLSGVLTVDTMVADQVFKVVSSLKLLGVETILTGLRPEAAQTLVSIGVNFSNVKTKATLQQALHDLYN</sequence>
<dbReference type="Pfam" id="PF01740">
    <property type="entry name" value="STAS"/>
    <property type="match status" value="1"/>
</dbReference>
<dbReference type="InterPro" id="IPR002645">
    <property type="entry name" value="STAS_dom"/>
</dbReference>
<dbReference type="PANTHER" id="PTHR33745:SF3">
    <property type="entry name" value="RSBT CO-ANTAGONIST PROTEIN RSBRC"/>
    <property type="match status" value="1"/>
</dbReference>
<gene>
    <name evidence="3" type="ORF">F9802_13675</name>
</gene>
<evidence type="ECO:0000256" key="1">
    <source>
        <dbReference type="ARBA" id="ARBA00022553"/>
    </source>
</evidence>
<dbReference type="InterPro" id="IPR036513">
    <property type="entry name" value="STAS_dom_sf"/>
</dbReference>
<evidence type="ECO:0000313" key="3">
    <source>
        <dbReference type="EMBL" id="KAB7705581.1"/>
    </source>
</evidence>
<dbReference type="AlphaFoldDB" id="A0A6I1FDI1"/>
<dbReference type="PROSITE" id="PS50801">
    <property type="entry name" value="STAS"/>
    <property type="match status" value="1"/>
</dbReference>
<comment type="caution">
    <text evidence="3">The sequence shown here is derived from an EMBL/GenBank/DDBJ whole genome shotgun (WGS) entry which is preliminary data.</text>
</comment>
<proteinExistence type="predicted"/>
<reference evidence="3 4" key="1">
    <citation type="submission" date="2019-10" db="EMBL/GenBank/DDBJ databases">
        <title>Bacillus aerolatum sp. nov., isolated from bioaerosol of sport playgrounds.</title>
        <authorList>
            <person name="Chen P."/>
            <person name="Zhang G."/>
        </authorList>
    </citation>
    <scope>NUCLEOTIDE SEQUENCE [LARGE SCALE GENOMIC DNA]</scope>
    <source>
        <strain evidence="3 4">CX253</strain>
    </source>
</reference>
<protein>
    <submittedName>
        <fullName evidence="3">STAS domain-containing protein</fullName>
    </submittedName>
</protein>
<dbReference type="CDD" id="cd07041">
    <property type="entry name" value="STAS_RsbR_RsbS_like"/>
    <property type="match status" value="1"/>
</dbReference>
<dbReference type="InterPro" id="IPR051932">
    <property type="entry name" value="Bact_StressResp_Reg"/>
</dbReference>
<keyword evidence="1" id="KW-0597">Phosphoprotein</keyword>
<dbReference type="PANTHER" id="PTHR33745">
    <property type="entry name" value="RSBT ANTAGONIST PROTEIN RSBS-RELATED"/>
    <property type="match status" value="1"/>
</dbReference>
<accession>A0A6I1FDI1</accession>
<dbReference type="Proteomes" id="UP000429595">
    <property type="component" value="Unassembled WGS sequence"/>
</dbReference>
<evidence type="ECO:0000313" key="4">
    <source>
        <dbReference type="Proteomes" id="UP000429595"/>
    </source>
</evidence>
<feature type="domain" description="STAS" evidence="2">
    <location>
        <begin position="165"/>
        <end position="276"/>
    </location>
</feature>
<dbReference type="RefSeq" id="WP_152152886.1">
    <property type="nucleotide sequence ID" value="NZ_WEIO01000008.1"/>
</dbReference>
<dbReference type="Gene3D" id="3.30.750.24">
    <property type="entry name" value="STAS domain"/>
    <property type="match status" value="1"/>
</dbReference>
<evidence type="ECO:0000259" key="2">
    <source>
        <dbReference type="PROSITE" id="PS50801"/>
    </source>
</evidence>
<organism evidence="3 4">
    <name type="scientific">Bacillus aerolatus</name>
    <dbReference type="NCBI Taxonomy" id="2653354"/>
    <lineage>
        <taxon>Bacteria</taxon>
        <taxon>Bacillati</taxon>
        <taxon>Bacillota</taxon>
        <taxon>Bacilli</taxon>
        <taxon>Bacillales</taxon>
        <taxon>Bacillaceae</taxon>
        <taxon>Bacillus</taxon>
    </lineage>
</organism>
<dbReference type="EMBL" id="WEIO01000008">
    <property type="protein sequence ID" value="KAB7705581.1"/>
    <property type="molecule type" value="Genomic_DNA"/>
</dbReference>
<dbReference type="SUPFAM" id="SSF52091">
    <property type="entry name" value="SpoIIaa-like"/>
    <property type="match status" value="1"/>
</dbReference>
<keyword evidence="4" id="KW-1185">Reference proteome</keyword>
<name>A0A6I1FDI1_9BACI</name>